<dbReference type="EMBL" id="RZJP01000004">
    <property type="protein sequence ID" value="KAA8815324.1"/>
    <property type="molecule type" value="Genomic_DNA"/>
</dbReference>
<dbReference type="InterPro" id="IPR024524">
    <property type="entry name" value="DUF3800"/>
</dbReference>
<reference evidence="1 2" key="1">
    <citation type="journal article" date="2019" name="Syst. Appl. Microbiol.">
        <title>Characterization of Bifidobacterium species in feaces of the Egyptian fruit bat: Description of B. vespertilionis sp. nov. and B. rousetti sp. nov.</title>
        <authorList>
            <person name="Modesto M."/>
            <person name="Satti M."/>
            <person name="Watanabe K."/>
            <person name="Puglisi E."/>
            <person name="Morelli L."/>
            <person name="Huang C.-H."/>
            <person name="Liou J.-S."/>
            <person name="Miyashita M."/>
            <person name="Tamura T."/>
            <person name="Saito S."/>
            <person name="Mori K."/>
            <person name="Huang L."/>
            <person name="Sciavilla P."/>
            <person name="Sandri C."/>
            <person name="Spiezio C."/>
            <person name="Vitali F."/>
            <person name="Cavalieri D."/>
            <person name="Perpetuini G."/>
            <person name="Tofalo R."/>
            <person name="Bonetti A."/>
            <person name="Arita M."/>
            <person name="Mattarelli P."/>
        </authorList>
    </citation>
    <scope>NUCLEOTIDE SEQUENCE [LARGE SCALE GENOMIC DNA]</scope>
    <source>
        <strain evidence="1 2">RST27</strain>
    </source>
</reference>
<gene>
    <name evidence="1" type="ORF">EMB92_08975</name>
</gene>
<dbReference type="RefSeq" id="WP_150394609.1">
    <property type="nucleotide sequence ID" value="NZ_RZJP01000004.1"/>
</dbReference>
<comment type="caution">
    <text evidence="1">The sequence shown here is derived from an EMBL/GenBank/DDBJ whole genome shotgun (WGS) entry which is preliminary data.</text>
</comment>
<dbReference type="Proteomes" id="UP000326060">
    <property type="component" value="Unassembled WGS sequence"/>
</dbReference>
<proteinExistence type="predicted"/>
<sequence length="226" mass="25803">MADVSIFADESGEQGFQSNYYALTLVFHDQSDPVIPVFTAYEQLLRNAGLPDIPMHASPLLNGHDDYQRLGISQRKRLLAYFMSTLRKLPAQYVTLIYRKADYATLDQLGTRIKRDIVNIVFDHLTLFQSFDAIKVYYDGGQSLITQAIHGAVEYALSKQAIVYRKGSPTDYRLAQIADLICTIELTALKYENHEQTATDERFFGPLGNFRKNFLKKVRKHQLTAQ</sequence>
<accession>A0A5M9ZBV9</accession>
<evidence type="ECO:0000313" key="2">
    <source>
        <dbReference type="Proteomes" id="UP000326060"/>
    </source>
</evidence>
<name>A0A5M9ZBV9_9BIFI</name>
<organism evidence="1 2">
    <name type="scientific">Bifidobacterium callitrichos</name>
    <dbReference type="NCBI Taxonomy" id="762209"/>
    <lineage>
        <taxon>Bacteria</taxon>
        <taxon>Bacillati</taxon>
        <taxon>Actinomycetota</taxon>
        <taxon>Actinomycetes</taxon>
        <taxon>Bifidobacteriales</taxon>
        <taxon>Bifidobacteriaceae</taxon>
        <taxon>Bifidobacterium</taxon>
    </lineage>
</organism>
<protein>
    <submittedName>
        <fullName evidence="1">DUF3800 domain-containing protein</fullName>
    </submittedName>
</protein>
<dbReference type="AlphaFoldDB" id="A0A5M9ZBV9"/>
<evidence type="ECO:0000313" key="1">
    <source>
        <dbReference type="EMBL" id="KAA8815324.1"/>
    </source>
</evidence>
<dbReference type="Pfam" id="PF12686">
    <property type="entry name" value="DUF3800"/>
    <property type="match status" value="1"/>
</dbReference>